<gene>
    <name evidence="3" type="ORF">JRQ81_006347</name>
</gene>
<dbReference type="Gene3D" id="3.60.10.10">
    <property type="entry name" value="Endonuclease/exonuclease/phosphatase"/>
    <property type="match status" value="1"/>
</dbReference>
<protein>
    <recommendedName>
        <fullName evidence="2">Endonuclease/exonuclease/phosphatase domain-containing protein</fullName>
    </recommendedName>
</protein>
<dbReference type="GO" id="GO:0003824">
    <property type="term" value="F:catalytic activity"/>
    <property type="evidence" value="ECO:0007669"/>
    <property type="project" value="InterPro"/>
</dbReference>
<keyword evidence="4" id="KW-1185">Reference proteome</keyword>
<sequence length="322" mass="36046">MKSILAKYSIIPSRVFWDPVCSPLIHSQNNQNTCGKQSNHYNNQPAPSLTPDSKEAKGKTNTVQGTSKKHGLQEKSIYQISCRSVLPAHKDYRKGCYKAGLCCLIKSTLNITIKQLTSKPPFAQAFIFNCGSDQMVLLNVYIPPPSSSLSASDMWPALKSYIETLFGNYPSSSIIIGRDFNARLGSNNEKLAAFMKWDSEDLIPLTFQDFRISKDPVFNYAASQMIDLCSTFNLRILNGSTVSGSSGDFTFCSNKGQSVVDYILVSPNLFNKVTYFKIDTRIESDHLPILIHLQIEASNRLESHPDSTVQIHKRARWTNKTK</sequence>
<feature type="compositionally biased region" description="Polar residues" evidence="1">
    <location>
        <begin position="32"/>
        <end position="51"/>
    </location>
</feature>
<dbReference type="InterPro" id="IPR005135">
    <property type="entry name" value="Endo/exonuclease/phosphatase"/>
</dbReference>
<proteinExistence type="predicted"/>
<evidence type="ECO:0000256" key="1">
    <source>
        <dbReference type="SAM" id="MobiDB-lite"/>
    </source>
</evidence>
<dbReference type="SUPFAM" id="SSF56219">
    <property type="entry name" value="DNase I-like"/>
    <property type="match status" value="1"/>
</dbReference>
<evidence type="ECO:0000313" key="3">
    <source>
        <dbReference type="EMBL" id="KAJ7341689.1"/>
    </source>
</evidence>
<evidence type="ECO:0000259" key="2">
    <source>
        <dbReference type="Pfam" id="PF14529"/>
    </source>
</evidence>
<comment type="caution">
    <text evidence="3">The sequence shown here is derived from an EMBL/GenBank/DDBJ whole genome shotgun (WGS) entry which is preliminary data.</text>
</comment>
<dbReference type="InterPro" id="IPR036691">
    <property type="entry name" value="Endo/exonu/phosph_ase_sf"/>
</dbReference>
<dbReference type="OrthoDB" id="8906575at2759"/>
<feature type="region of interest" description="Disordered" evidence="1">
    <location>
        <begin position="32"/>
        <end position="70"/>
    </location>
</feature>
<name>A0A9Q0Y612_9SAUR</name>
<reference evidence="3" key="1">
    <citation type="journal article" date="2023" name="DNA Res.">
        <title>Chromosome-level genome assembly of Phrynocephalus forsythii using third-generation DNA sequencing and Hi-C analysis.</title>
        <authorList>
            <person name="Qi Y."/>
            <person name="Zhao W."/>
            <person name="Zhao Y."/>
            <person name="Niu C."/>
            <person name="Cao S."/>
            <person name="Zhang Y."/>
        </authorList>
    </citation>
    <scope>NUCLEOTIDE SEQUENCE</scope>
    <source>
        <tissue evidence="3">Muscle</tissue>
    </source>
</reference>
<dbReference type="AlphaFoldDB" id="A0A9Q0Y612"/>
<accession>A0A9Q0Y612</accession>
<feature type="domain" description="Endonuclease/exonuclease/phosphatase" evidence="2">
    <location>
        <begin position="136"/>
        <end position="289"/>
    </location>
</feature>
<evidence type="ECO:0000313" key="4">
    <source>
        <dbReference type="Proteomes" id="UP001142489"/>
    </source>
</evidence>
<organism evidence="3 4">
    <name type="scientific">Phrynocephalus forsythii</name>
    <dbReference type="NCBI Taxonomy" id="171643"/>
    <lineage>
        <taxon>Eukaryota</taxon>
        <taxon>Metazoa</taxon>
        <taxon>Chordata</taxon>
        <taxon>Craniata</taxon>
        <taxon>Vertebrata</taxon>
        <taxon>Euteleostomi</taxon>
        <taxon>Lepidosauria</taxon>
        <taxon>Squamata</taxon>
        <taxon>Bifurcata</taxon>
        <taxon>Unidentata</taxon>
        <taxon>Episquamata</taxon>
        <taxon>Toxicofera</taxon>
        <taxon>Iguania</taxon>
        <taxon>Acrodonta</taxon>
        <taxon>Agamidae</taxon>
        <taxon>Agaminae</taxon>
        <taxon>Phrynocephalus</taxon>
    </lineage>
</organism>
<dbReference type="Pfam" id="PF14529">
    <property type="entry name" value="Exo_endo_phos_2"/>
    <property type="match status" value="1"/>
</dbReference>
<dbReference type="Proteomes" id="UP001142489">
    <property type="component" value="Unassembled WGS sequence"/>
</dbReference>
<dbReference type="EMBL" id="JAPFRF010000002">
    <property type="protein sequence ID" value="KAJ7341689.1"/>
    <property type="molecule type" value="Genomic_DNA"/>
</dbReference>